<name>I0HLA3_RUBGI</name>
<dbReference type="GO" id="GO:0005829">
    <property type="term" value="C:cytosol"/>
    <property type="evidence" value="ECO:0007669"/>
    <property type="project" value="TreeGrafter"/>
</dbReference>
<comment type="similarity">
    <text evidence="2">Belongs to the asparagine synthetase family.</text>
</comment>
<dbReference type="GO" id="GO:0004066">
    <property type="term" value="F:asparagine synthase (glutamine-hydrolyzing) activity"/>
    <property type="evidence" value="ECO:0007669"/>
    <property type="project" value="UniProtKB-EC"/>
</dbReference>
<dbReference type="Pfam" id="PF00733">
    <property type="entry name" value="Asn_synthase"/>
    <property type="match status" value="1"/>
</dbReference>
<keyword evidence="7" id="KW-0436">Ligase</keyword>
<dbReference type="GO" id="GO:0006529">
    <property type="term" value="P:asparagine biosynthetic process"/>
    <property type="evidence" value="ECO:0007669"/>
    <property type="project" value="InterPro"/>
</dbReference>
<evidence type="ECO:0000256" key="1">
    <source>
        <dbReference type="ARBA" id="ARBA00005187"/>
    </source>
</evidence>
<dbReference type="eggNOG" id="COG0367">
    <property type="taxonomic scope" value="Bacteria"/>
</dbReference>
<dbReference type="EMBL" id="AP012320">
    <property type="protein sequence ID" value="BAL93790.1"/>
    <property type="molecule type" value="Genomic_DNA"/>
</dbReference>
<reference evidence="7 8" key="1">
    <citation type="journal article" date="2012" name="J. Bacteriol.">
        <title>Complete genome sequence of phototrophic betaproteobacterium Rubrivivax gelatinosus IL144.</title>
        <authorList>
            <person name="Nagashima S."/>
            <person name="Kamimura A."/>
            <person name="Shimizu T."/>
            <person name="Nakamura-isaki S."/>
            <person name="Aono E."/>
            <person name="Sakamoto K."/>
            <person name="Ichikawa N."/>
            <person name="Nakazawa H."/>
            <person name="Sekine M."/>
            <person name="Yamazaki S."/>
            <person name="Fujita N."/>
            <person name="Shimada K."/>
            <person name="Hanada S."/>
            <person name="Nagashima K.V.P."/>
        </authorList>
    </citation>
    <scope>NUCLEOTIDE SEQUENCE [LARGE SCALE GENOMIC DNA]</scope>
    <source>
        <strain evidence="8">NBRC 100245 / IL144</strain>
    </source>
</reference>
<dbReference type="RefSeq" id="WP_014426666.1">
    <property type="nucleotide sequence ID" value="NC_017075.1"/>
</dbReference>
<dbReference type="PANTHER" id="PTHR43284">
    <property type="entry name" value="ASPARAGINE SYNTHETASE (GLUTAMINE-HYDROLYZING)"/>
    <property type="match status" value="1"/>
</dbReference>
<dbReference type="PANTHER" id="PTHR43284:SF1">
    <property type="entry name" value="ASPARAGINE SYNTHETASE"/>
    <property type="match status" value="1"/>
</dbReference>
<dbReference type="STRING" id="983917.RGE_04450"/>
<evidence type="ECO:0000259" key="6">
    <source>
        <dbReference type="Pfam" id="PF00733"/>
    </source>
</evidence>
<dbReference type="EC" id="6.3.5.4" evidence="3"/>
<proteinExistence type="inferred from homology"/>
<evidence type="ECO:0000313" key="8">
    <source>
        <dbReference type="Proteomes" id="UP000007883"/>
    </source>
</evidence>
<dbReference type="PIRSF" id="PIRSF001589">
    <property type="entry name" value="Asn_synthetase_glu-h"/>
    <property type="match status" value="1"/>
</dbReference>
<dbReference type="HOGENOM" id="CLU_014658_3_1_4"/>
<gene>
    <name evidence="7" type="ordered locus">RGE_04450</name>
</gene>
<evidence type="ECO:0000313" key="7">
    <source>
        <dbReference type="EMBL" id="BAL93790.1"/>
    </source>
</evidence>
<comment type="catalytic activity">
    <reaction evidence="4">
        <text>L-aspartate + L-glutamine + ATP + H2O = L-asparagine + L-glutamate + AMP + diphosphate + H(+)</text>
        <dbReference type="Rhea" id="RHEA:12228"/>
        <dbReference type="ChEBI" id="CHEBI:15377"/>
        <dbReference type="ChEBI" id="CHEBI:15378"/>
        <dbReference type="ChEBI" id="CHEBI:29985"/>
        <dbReference type="ChEBI" id="CHEBI:29991"/>
        <dbReference type="ChEBI" id="CHEBI:30616"/>
        <dbReference type="ChEBI" id="CHEBI:33019"/>
        <dbReference type="ChEBI" id="CHEBI:58048"/>
        <dbReference type="ChEBI" id="CHEBI:58359"/>
        <dbReference type="ChEBI" id="CHEBI:456215"/>
        <dbReference type="EC" id="6.3.5.4"/>
    </reaction>
</comment>
<organism evidence="7 8">
    <name type="scientific">Rubrivivax gelatinosus (strain NBRC 100245 / IL144)</name>
    <dbReference type="NCBI Taxonomy" id="983917"/>
    <lineage>
        <taxon>Bacteria</taxon>
        <taxon>Pseudomonadati</taxon>
        <taxon>Pseudomonadota</taxon>
        <taxon>Betaproteobacteria</taxon>
        <taxon>Burkholderiales</taxon>
        <taxon>Sphaerotilaceae</taxon>
        <taxon>Rubrivivax</taxon>
    </lineage>
</organism>
<dbReference type="CDD" id="cd01991">
    <property type="entry name" value="Asn_synthase_B_C"/>
    <property type="match status" value="1"/>
</dbReference>
<dbReference type="KEGG" id="rge:RGE_04450"/>
<dbReference type="InterPro" id="IPR014729">
    <property type="entry name" value="Rossmann-like_a/b/a_fold"/>
</dbReference>
<dbReference type="PATRIC" id="fig|983917.3.peg.437"/>
<comment type="pathway">
    <text evidence="1">Amino-acid biosynthesis; L-asparagine biosynthesis; L-asparagine from L-aspartate (L-Gln route): step 1/1.</text>
</comment>
<dbReference type="InterPro" id="IPR001962">
    <property type="entry name" value="Asn_synthase"/>
</dbReference>
<feature type="site" description="Important for beta-aspartyl-AMP intermediate formation" evidence="5">
    <location>
        <position position="304"/>
    </location>
</feature>
<dbReference type="Proteomes" id="UP000007883">
    <property type="component" value="Chromosome"/>
</dbReference>
<accession>I0HLA3</accession>
<feature type="domain" description="Asparagine synthetase" evidence="6">
    <location>
        <begin position="182"/>
        <end position="563"/>
    </location>
</feature>
<dbReference type="InterPro" id="IPR029055">
    <property type="entry name" value="Ntn_hydrolases_N"/>
</dbReference>
<dbReference type="SUPFAM" id="SSF52402">
    <property type="entry name" value="Adenine nucleotide alpha hydrolases-like"/>
    <property type="match status" value="1"/>
</dbReference>
<keyword evidence="8" id="KW-1185">Reference proteome</keyword>
<dbReference type="AlphaFoldDB" id="I0HLA3"/>
<evidence type="ECO:0000256" key="4">
    <source>
        <dbReference type="ARBA" id="ARBA00048741"/>
    </source>
</evidence>
<evidence type="ECO:0000256" key="5">
    <source>
        <dbReference type="PIRSR" id="PIRSR001589-3"/>
    </source>
</evidence>
<dbReference type="Gene3D" id="3.60.20.10">
    <property type="entry name" value="Glutamine Phosphoribosylpyrophosphate, subunit 1, domain 1"/>
    <property type="match status" value="1"/>
</dbReference>
<sequence length="571" mass="63416">MITTTTLPLTRRAPDHELAVGEPRFSDPQLVELARRDGDAAAWHRAAATIDDLDGAVRAAAAVDGSFAVGLADARGRVFLAVDRFAVRTLCWRLVGGRLLFAERADALAAVEPAAPISAQALYDYLYFHSIPSPRTAFDGVFRLPPGHCAWYDGQTLEIRRYWEPRFEEPARPDFEALARSFRGRLREAVASELDGSKPGCFLSGGTDSSTVAGMIKDVAGRAATYSIGFEAEGYDEMAFARIAAKRFGTEHHEYYVTPDDLVRSIPEVARHFDQPFGNSSALPAYYCAKMAREDGITRLLAGDGGDELYGGNARYAKQRIFGWYDAVPGVLRRGLLQPLLEGTPIGALPLARKGRSYVEQAKVPLPDRMQMYNLLLRLGTADVFTPEFLARVDAEDPLRQQRAVWQETGNTSALNRMLAYDWRYTLAESDLPKVCGATSLAGVAVAFPFLERGVVDFSLALPTEYKLKGLKLRWFFKEALRGFLPDEIITKKKQGFGLPFGVWATRHPGLRDFAADTLHSLAGRGIVRREFIETLLADKLPAHPGYYGEMVWILMMMEQWMQGYQAQART</sequence>
<evidence type="ECO:0000256" key="3">
    <source>
        <dbReference type="ARBA" id="ARBA00012737"/>
    </source>
</evidence>
<dbReference type="Gene3D" id="3.40.50.620">
    <property type="entry name" value="HUPs"/>
    <property type="match status" value="1"/>
</dbReference>
<dbReference type="SUPFAM" id="SSF56235">
    <property type="entry name" value="N-terminal nucleophile aminohydrolases (Ntn hydrolases)"/>
    <property type="match status" value="1"/>
</dbReference>
<evidence type="ECO:0000256" key="2">
    <source>
        <dbReference type="ARBA" id="ARBA00005752"/>
    </source>
</evidence>
<protein>
    <recommendedName>
        <fullName evidence="3">asparagine synthase (glutamine-hydrolyzing)</fullName>
        <ecNumber evidence="3">6.3.5.4</ecNumber>
    </recommendedName>
</protein>
<dbReference type="InterPro" id="IPR051786">
    <property type="entry name" value="ASN_synthetase/amidase"/>
</dbReference>
<dbReference type="InterPro" id="IPR006426">
    <property type="entry name" value="Asn_synth_AEB"/>
</dbReference>